<dbReference type="EMBL" id="CP129970">
    <property type="protein sequence ID" value="WKK83484.1"/>
    <property type="molecule type" value="Genomic_DNA"/>
</dbReference>
<accession>A0AA49GEB1</accession>
<name>A0AA49GEB1_9BACT</name>
<protein>
    <submittedName>
        <fullName evidence="1">Transporter</fullName>
    </submittedName>
</protein>
<dbReference type="EMBL" id="CP129968">
    <property type="protein sequence ID" value="WKK81514.2"/>
    <property type="molecule type" value="Genomic_DNA"/>
</dbReference>
<dbReference type="InterPro" id="IPR025737">
    <property type="entry name" value="FApF"/>
</dbReference>
<dbReference type="Pfam" id="PF13557">
    <property type="entry name" value="Phenol_MetA_deg"/>
    <property type="match status" value="1"/>
</dbReference>
<keyword evidence="3" id="KW-1185">Reference proteome</keyword>
<sequence>MRTILSFILVIQSVLVIAQEDSISITTDRPGFSEYSATIPRGYFQIEGGFSFENSTVNPTDRLQLINWNNTLIKYGLTNGWELRLGQTYQSERLLEAGTSPQFIWRSFSGPVVIGTKFNLLNEAGLTPQTALVVEYGFNTFAPETFLNNSFYRIQLSSKYTLNDAWYVMANLGYDKGFNDFGRLRYTLNSGYSINEKLSVFAEIYGFKSEVLTPLNYFDGGFTYLINPKLQFDLSAGFDLIQQLNTVEYQQSFIAMGLSYLFKVQK</sequence>
<dbReference type="SUPFAM" id="SSF56935">
    <property type="entry name" value="Porins"/>
    <property type="match status" value="1"/>
</dbReference>
<reference evidence="1 3" key="1">
    <citation type="submission" date="2023-08" db="EMBL/GenBank/DDBJ databases">
        <title>Comparative genomics and taxonomic characterization of three novel marine species of genus Marivirga.</title>
        <authorList>
            <person name="Muhammad N."/>
            <person name="Kim S.-G."/>
        </authorList>
    </citation>
    <scope>NUCLEOTIDE SEQUENCE</scope>
    <source>
        <strain evidence="2 3">ABR2-2</strain>
        <strain evidence="1">BKB1-2</strain>
    </source>
</reference>
<evidence type="ECO:0000313" key="1">
    <source>
        <dbReference type="EMBL" id="WKK81514.2"/>
    </source>
</evidence>
<evidence type="ECO:0000313" key="3">
    <source>
        <dbReference type="Proteomes" id="UP001244443"/>
    </source>
</evidence>
<organism evidence="1">
    <name type="scientific">Marivirga arenosa</name>
    <dbReference type="NCBI Taxonomy" id="3059076"/>
    <lineage>
        <taxon>Bacteria</taxon>
        <taxon>Pseudomonadati</taxon>
        <taxon>Bacteroidota</taxon>
        <taxon>Cytophagia</taxon>
        <taxon>Cytophagales</taxon>
        <taxon>Marivirgaceae</taxon>
        <taxon>Marivirga</taxon>
    </lineage>
</organism>
<accession>A0AA49J9X9</accession>
<dbReference type="AlphaFoldDB" id="A0AA49GEB1"/>
<gene>
    <name evidence="1" type="ORF">QYS47_04205</name>
    <name evidence="2" type="ORF">QYS48_14210</name>
</gene>
<evidence type="ECO:0000313" key="2">
    <source>
        <dbReference type="EMBL" id="WKK83484.1"/>
    </source>
</evidence>
<dbReference type="Proteomes" id="UP001232019">
    <property type="component" value="Chromosome"/>
</dbReference>
<dbReference type="RefSeq" id="WP_302099651.1">
    <property type="nucleotide sequence ID" value="NZ_CP129968.2"/>
</dbReference>
<dbReference type="KEGG" id="marp:QYS47_04205"/>
<proteinExistence type="predicted"/>
<dbReference type="Proteomes" id="UP001244443">
    <property type="component" value="Chromosome"/>
</dbReference>